<keyword evidence="3" id="KW-0472">Membrane</keyword>
<reference evidence="6" key="1">
    <citation type="submission" date="2025-08" db="UniProtKB">
        <authorList>
            <consortium name="RefSeq"/>
        </authorList>
    </citation>
    <scope>IDENTIFICATION</scope>
</reference>
<keyword evidence="2" id="KW-1015">Disulfide bond</keyword>
<dbReference type="PANTHER" id="PTHR11388">
    <property type="entry name" value="ORGANIC ANION TRANSPORTER"/>
    <property type="match status" value="1"/>
</dbReference>
<dbReference type="Proteomes" id="UP000515154">
    <property type="component" value="Unplaced"/>
</dbReference>
<dbReference type="PROSITE" id="PS50850">
    <property type="entry name" value="MFS"/>
    <property type="match status" value="1"/>
</dbReference>
<keyword evidence="5" id="KW-1185">Reference proteome</keyword>
<evidence type="ECO:0000313" key="6">
    <source>
        <dbReference type="RefSeq" id="XP_029657101.2"/>
    </source>
</evidence>
<proteinExistence type="predicted"/>
<feature type="transmembrane region" description="Helical" evidence="3">
    <location>
        <begin position="86"/>
        <end position="112"/>
    </location>
</feature>
<feature type="domain" description="Major facilitator superfamily (MFS) profile" evidence="4">
    <location>
        <begin position="1"/>
        <end position="209"/>
    </location>
</feature>
<feature type="transmembrane region" description="Helical" evidence="3">
    <location>
        <begin position="174"/>
        <end position="196"/>
    </location>
</feature>
<evidence type="ECO:0000259" key="4">
    <source>
        <dbReference type="PROSITE" id="PS50850"/>
    </source>
</evidence>
<dbReference type="GO" id="GO:0015347">
    <property type="term" value="F:sodium-independent organic anion transmembrane transporter activity"/>
    <property type="evidence" value="ECO:0007669"/>
    <property type="project" value="TreeGrafter"/>
</dbReference>
<accession>A0A6P7U7X3</accession>
<organism evidence="5 6">
    <name type="scientific">Octopus sinensis</name>
    <name type="common">East Asian common octopus</name>
    <dbReference type="NCBI Taxonomy" id="2607531"/>
    <lineage>
        <taxon>Eukaryota</taxon>
        <taxon>Metazoa</taxon>
        <taxon>Spiralia</taxon>
        <taxon>Lophotrochozoa</taxon>
        <taxon>Mollusca</taxon>
        <taxon>Cephalopoda</taxon>
        <taxon>Coleoidea</taxon>
        <taxon>Octopodiformes</taxon>
        <taxon>Octopoda</taxon>
        <taxon>Incirrata</taxon>
        <taxon>Octopodidae</taxon>
        <taxon>Octopus</taxon>
    </lineage>
</organism>
<feature type="transmembrane region" description="Helical" evidence="3">
    <location>
        <begin position="29"/>
        <end position="49"/>
    </location>
</feature>
<dbReference type="InterPro" id="IPR004156">
    <property type="entry name" value="OATP"/>
</dbReference>
<dbReference type="RefSeq" id="XP_029657101.2">
    <property type="nucleotide sequence ID" value="XM_029801241.2"/>
</dbReference>
<dbReference type="GO" id="GO:0043252">
    <property type="term" value="P:sodium-independent organic anion transport"/>
    <property type="evidence" value="ECO:0007669"/>
    <property type="project" value="TreeGrafter"/>
</dbReference>
<feature type="transmembrane region" description="Helical" evidence="3">
    <location>
        <begin position="124"/>
        <end position="144"/>
    </location>
</feature>
<dbReference type="Gene3D" id="1.20.1250.20">
    <property type="entry name" value="MFS general substrate transporter like domains"/>
    <property type="match status" value="1"/>
</dbReference>
<dbReference type="SUPFAM" id="SSF103473">
    <property type="entry name" value="MFS general substrate transporter"/>
    <property type="match status" value="1"/>
</dbReference>
<dbReference type="PANTHER" id="PTHR11388:SF100">
    <property type="entry name" value="SOLUTE CARRIER ORGANIC ANION TRANSPORTER FAMILY MEMBER 4A1"/>
    <property type="match status" value="1"/>
</dbReference>
<dbReference type="GO" id="GO:0016323">
    <property type="term" value="C:basolateral plasma membrane"/>
    <property type="evidence" value="ECO:0007669"/>
    <property type="project" value="TreeGrafter"/>
</dbReference>
<protein>
    <submittedName>
        <fullName evidence="6">Solute carrier organic anion transporter family member 4A1</fullName>
    </submittedName>
</protein>
<name>A0A6P7U7X3_9MOLL</name>
<feature type="transmembrane region" description="Helical" evidence="3">
    <location>
        <begin position="6"/>
        <end position="22"/>
    </location>
</feature>
<evidence type="ECO:0000256" key="2">
    <source>
        <dbReference type="ARBA" id="ARBA00023157"/>
    </source>
</evidence>
<keyword evidence="3" id="KW-1133">Transmembrane helix</keyword>
<evidence type="ECO:0000313" key="5">
    <source>
        <dbReference type="Proteomes" id="UP000515154"/>
    </source>
</evidence>
<evidence type="ECO:0000256" key="1">
    <source>
        <dbReference type="ARBA" id="ARBA00004141"/>
    </source>
</evidence>
<evidence type="ECO:0000256" key="3">
    <source>
        <dbReference type="SAM" id="Phobius"/>
    </source>
</evidence>
<dbReference type="Pfam" id="PF03137">
    <property type="entry name" value="OATP"/>
    <property type="match status" value="1"/>
</dbReference>
<dbReference type="InterPro" id="IPR036259">
    <property type="entry name" value="MFS_trans_sf"/>
</dbReference>
<dbReference type="InterPro" id="IPR020846">
    <property type="entry name" value="MFS_dom"/>
</dbReference>
<comment type="subcellular location">
    <subcellularLocation>
        <location evidence="1">Membrane</location>
        <topology evidence="1">Multi-pass membrane protein</topology>
    </subcellularLocation>
</comment>
<sequence length="209" mass="22907">MIASVYDISAAIFGVLISYLCSRGHKPRCLGISILVMGLGSLVMALPHFTTDRYKMGSENVLDQSVCLTGNNTHCRANTNGSRLSWYLYIFLIGQILNGVGGATLYTVGFACIDDNVSHKRSPVYISILLCLTMVGVAVGYTAGGKLLDYHVDFLFIDSNRINTDPKNPRWVGAWWVGYLGGGLIAIIMGPFLLLYPKKLPGKRISFEF</sequence>
<gene>
    <name evidence="6" type="primary">LOC115231160</name>
</gene>
<dbReference type="KEGG" id="osn:115231160"/>
<keyword evidence="3" id="KW-0812">Transmembrane</keyword>
<dbReference type="AlphaFoldDB" id="A0A6P7U7X3"/>